<dbReference type="RefSeq" id="WP_089655162.1">
    <property type="nucleotide sequence ID" value="NZ_FMYT01000005.1"/>
</dbReference>
<dbReference type="InterPro" id="IPR000979">
    <property type="entry name" value="Phosphodiesterase_MJ0936/Vps29"/>
</dbReference>
<evidence type="ECO:0000259" key="3">
    <source>
        <dbReference type="Pfam" id="PF12850"/>
    </source>
</evidence>
<dbReference type="GO" id="GO:0046872">
    <property type="term" value="F:metal ion binding"/>
    <property type="evidence" value="ECO:0007669"/>
    <property type="project" value="UniProtKB-KW"/>
</dbReference>
<dbReference type="EMBL" id="FMYT01000005">
    <property type="protein sequence ID" value="SDC34947.1"/>
    <property type="molecule type" value="Genomic_DNA"/>
</dbReference>
<dbReference type="EMBL" id="SOAA01000001">
    <property type="protein sequence ID" value="TDS35454.1"/>
    <property type="molecule type" value="Genomic_DNA"/>
</dbReference>
<dbReference type="NCBIfam" id="TIGR00040">
    <property type="entry name" value="yfcE"/>
    <property type="match status" value="1"/>
</dbReference>
<sequence>MKIGVISDTHLPNAGSGFPAALIHELKQVDLIIHAGDHCEARYLNKLKSIAEVKTVAGNRDSQQLKRKLKDKITFEAAGKKISVIHGHQFRGKNILQGLNYTFNDSDIIVFGHTHRPFNERLSDKLFFNSGSPTDKRLEKKFTFGIIEIGNEIKSEIKILKEES</sequence>
<name>A0A1G6KVH9_9FIRM</name>
<evidence type="ECO:0000256" key="1">
    <source>
        <dbReference type="ARBA" id="ARBA00008950"/>
    </source>
</evidence>
<feature type="domain" description="Calcineurin-like phosphoesterase" evidence="3">
    <location>
        <begin position="1"/>
        <end position="151"/>
    </location>
</feature>
<dbReference type="GO" id="GO:0016787">
    <property type="term" value="F:hydrolase activity"/>
    <property type="evidence" value="ECO:0007669"/>
    <property type="project" value="UniProtKB-UniRule"/>
</dbReference>
<dbReference type="AlphaFoldDB" id="A0A1G6KVH9"/>
<accession>A0A1G6KVH9</accession>
<reference evidence="7 12" key="3">
    <citation type="submission" date="2019-03" db="EMBL/GenBank/DDBJ databases">
        <title>Deep subsurface shale carbon reservoir microbial communities from Ohio and West Virginia, USA.</title>
        <authorList>
            <person name="Wrighton K."/>
        </authorList>
    </citation>
    <scope>NUCLEOTIDE SEQUENCE [LARGE SCALE GENOMIC DNA]</scope>
    <source>
        <strain evidence="7 12">UTICA-S4D12</strain>
    </source>
</reference>
<dbReference type="InterPro" id="IPR024654">
    <property type="entry name" value="Calcineurin-like_PHP_lpxH"/>
</dbReference>
<dbReference type="GeneID" id="57012476"/>
<reference evidence="5 13" key="2">
    <citation type="submission" date="2016-10" db="EMBL/GenBank/DDBJ databases">
        <authorList>
            <person name="Varghese N."/>
            <person name="Submissions S."/>
        </authorList>
    </citation>
    <scope>NUCLEOTIDE SEQUENCE [LARGE SCALE GENOMIC DNA]</scope>
    <source>
        <strain evidence="5 13">WG10</strain>
    </source>
</reference>
<gene>
    <name evidence="7" type="ORF">BY453_101173</name>
    <name evidence="8" type="ORF">C7954_11119</name>
    <name evidence="4" type="ORF">C8C78_10550</name>
    <name evidence="5" type="ORF">SAMN04488597_10516</name>
    <name evidence="6" type="ORF">SAMN04515654_10344</name>
</gene>
<dbReference type="Proteomes" id="UP000295758">
    <property type="component" value="Unassembled WGS sequence"/>
</dbReference>
<dbReference type="Proteomes" id="UP000198945">
    <property type="component" value="Unassembled WGS sequence"/>
</dbReference>
<comment type="cofactor">
    <cofactor evidence="2">
        <name>a divalent metal cation</name>
        <dbReference type="ChEBI" id="CHEBI:60240"/>
    </cofactor>
</comment>
<evidence type="ECO:0000313" key="13">
    <source>
        <dbReference type="Proteomes" id="UP000324896"/>
    </source>
</evidence>
<evidence type="ECO:0000313" key="10">
    <source>
        <dbReference type="Proteomes" id="UP000247389"/>
    </source>
</evidence>
<dbReference type="EMBL" id="SOEF01000011">
    <property type="protein sequence ID" value="TDX44524.1"/>
    <property type="molecule type" value="Genomic_DNA"/>
</dbReference>
<evidence type="ECO:0000313" key="5">
    <source>
        <dbReference type="EMBL" id="SDC34947.1"/>
    </source>
</evidence>
<dbReference type="Proteomes" id="UP000295472">
    <property type="component" value="Unassembled WGS sequence"/>
</dbReference>
<comment type="similarity">
    <text evidence="1 2">Belongs to the metallophosphoesterase superfamily. YfcE family.</text>
</comment>
<protein>
    <recommendedName>
        <fullName evidence="2">Phosphoesterase</fullName>
        <ecNumber evidence="2">3.1.4.-</ecNumber>
    </recommendedName>
</protein>
<organism evidence="5 13">
    <name type="scientific">Halanaerobium congolense</name>
    <dbReference type="NCBI Taxonomy" id="54121"/>
    <lineage>
        <taxon>Bacteria</taxon>
        <taxon>Bacillati</taxon>
        <taxon>Bacillota</taxon>
        <taxon>Clostridia</taxon>
        <taxon>Halanaerobiales</taxon>
        <taxon>Halanaerobiaceae</taxon>
        <taxon>Halanaerobium</taxon>
    </lineage>
</organism>
<dbReference type="InterPro" id="IPR029052">
    <property type="entry name" value="Metallo-depent_PP-like"/>
</dbReference>
<reference evidence="6 9" key="1">
    <citation type="submission" date="2016-10" db="EMBL/GenBank/DDBJ databases">
        <authorList>
            <person name="de Groot N.N."/>
        </authorList>
    </citation>
    <scope>NUCLEOTIDE SEQUENCE [LARGE SCALE GENOMIC DNA]</scope>
    <source>
        <strain evidence="6 9">WG7</strain>
    </source>
</reference>
<dbReference type="Proteomes" id="UP000324896">
    <property type="component" value="Unassembled WGS sequence"/>
</dbReference>
<proteinExistence type="inferred from homology"/>
<dbReference type="SUPFAM" id="SSF56300">
    <property type="entry name" value="Metallo-dependent phosphatases"/>
    <property type="match status" value="1"/>
</dbReference>
<dbReference type="Proteomes" id="UP000247389">
    <property type="component" value="Unassembled WGS sequence"/>
</dbReference>
<keyword evidence="2" id="KW-0479">Metal-binding</keyword>
<evidence type="ECO:0000313" key="6">
    <source>
        <dbReference type="EMBL" id="SDI21548.1"/>
    </source>
</evidence>
<evidence type="ECO:0000313" key="11">
    <source>
        <dbReference type="Proteomes" id="UP000295472"/>
    </source>
</evidence>
<evidence type="ECO:0000313" key="8">
    <source>
        <dbReference type="EMBL" id="TDX44524.1"/>
    </source>
</evidence>
<dbReference type="PANTHER" id="PTHR11124">
    <property type="entry name" value="VACUOLAR SORTING PROTEIN VPS29"/>
    <property type="match status" value="1"/>
</dbReference>
<evidence type="ECO:0000313" key="9">
    <source>
        <dbReference type="Proteomes" id="UP000198945"/>
    </source>
</evidence>
<dbReference type="EC" id="3.1.4.-" evidence="2"/>
<evidence type="ECO:0000313" key="7">
    <source>
        <dbReference type="EMBL" id="TDS35454.1"/>
    </source>
</evidence>
<dbReference type="EMBL" id="FNEH01000003">
    <property type="protein sequence ID" value="SDI21548.1"/>
    <property type="molecule type" value="Genomic_DNA"/>
</dbReference>
<evidence type="ECO:0000313" key="12">
    <source>
        <dbReference type="Proteomes" id="UP000295758"/>
    </source>
</evidence>
<dbReference type="Pfam" id="PF12850">
    <property type="entry name" value="Metallophos_2"/>
    <property type="match status" value="1"/>
</dbReference>
<dbReference type="Gene3D" id="3.60.21.10">
    <property type="match status" value="1"/>
</dbReference>
<evidence type="ECO:0000313" key="4">
    <source>
        <dbReference type="EMBL" id="PXV68258.1"/>
    </source>
</evidence>
<dbReference type="EMBL" id="QICM01000005">
    <property type="protein sequence ID" value="PXV68258.1"/>
    <property type="molecule type" value="Genomic_DNA"/>
</dbReference>
<reference evidence="8 11" key="4">
    <citation type="submission" date="2019-03" db="EMBL/GenBank/DDBJ databases">
        <title>Subsurface microbial communities from deep shales in Ohio and West Virginia, USA.</title>
        <authorList>
            <person name="Wrighton K."/>
        </authorList>
    </citation>
    <scope>NUCLEOTIDE SEQUENCE [LARGE SCALE GENOMIC DNA]</scope>
    <source>
        <strain evidence="8 11">DSMZ 11287</strain>
        <strain evidence="4 10">MSL28</strain>
    </source>
</reference>
<evidence type="ECO:0000256" key="2">
    <source>
        <dbReference type="RuleBase" id="RU362039"/>
    </source>
</evidence>